<sequence length="200" mass="22910">LGEQVVTPKIVRDISWATIGVWPIKKPDDEEIDSNGILKKSTWPLQTPLLKKKRRTISSTDTDQSEDEQFETLDANHFENFERPEVAKYCLLSPQSSYTDFHVDFGGSSVWYSVVRGEKIFYIIEPTDENLQKYAEWSGSPTESEVFLGDNVSHCYKMHLREENTILIPPGWIHAVYTVTDSLVFGGNFLQSMGIDMQLR</sequence>
<dbReference type="GO" id="GO:0046872">
    <property type="term" value="F:metal ion binding"/>
    <property type="evidence" value="ECO:0007669"/>
    <property type="project" value="UniProtKB-KW"/>
</dbReference>
<feature type="non-terminal residue" evidence="7">
    <location>
        <position position="1"/>
    </location>
</feature>
<organism evidence="7 8">
    <name type="scientific">Rotaria socialis</name>
    <dbReference type="NCBI Taxonomy" id="392032"/>
    <lineage>
        <taxon>Eukaryota</taxon>
        <taxon>Metazoa</taxon>
        <taxon>Spiralia</taxon>
        <taxon>Gnathifera</taxon>
        <taxon>Rotifera</taxon>
        <taxon>Eurotatoria</taxon>
        <taxon>Bdelloidea</taxon>
        <taxon>Philodinida</taxon>
        <taxon>Philodinidae</taxon>
        <taxon>Rotaria</taxon>
    </lineage>
</organism>
<dbReference type="GO" id="GO:0016491">
    <property type="term" value="F:oxidoreductase activity"/>
    <property type="evidence" value="ECO:0007669"/>
    <property type="project" value="UniProtKB-KW"/>
</dbReference>
<evidence type="ECO:0000256" key="2">
    <source>
        <dbReference type="ARBA" id="ARBA00023002"/>
    </source>
</evidence>
<name>A0A821JQ08_9BILA</name>
<dbReference type="PANTHER" id="PTHR23123">
    <property type="entry name" value="PHD/F-BOX CONTAINING PROTEIN"/>
    <property type="match status" value="1"/>
</dbReference>
<gene>
    <name evidence="7" type="ORF">UJA718_LOCUS37320</name>
</gene>
<evidence type="ECO:0000256" key="3">
    <source>
        <dbReference type="ARBA" id="ARBA00023004"/>
    </source>
</evidence>
<evidence type="ECO:0000259" key="6">
    <source>
        <dbReference type="PROSITE" id="PS51184"/>
    </source>
</evidence>
<dbReference type="InterPro" id="IPR003347">
    <property type="entry name" value="JmjC_dom"/>
</dbReference>
<keyword evidence="2" id="KW-0560">Oxidoreductase</keyword>
<protein>
    <recommendedName>
        <fullName evidence="6">JmjC domain-containing protein</fullName>
    </recommendedName>
</protein>
<reference evidence="7" key="1">
    <citation type="submission" date="2021-02" db="EMBL/GenBank/DDBJ databases">
        <authorList>
            <person name="Nowell W R."/>
        </authorList>
    </citation>
    <scope>NUCLEOTIDE SEQUENCE</scope>
</reference>
<accession>A0A821JQ08</accession>
<dbReference type="Pfam" id="PF02373">
    <property type="entry name" value="JmjC"/>
    <property type="match status" value="1"/>
</dbReference>
<evidence type="ECO:0000256" key="1">
    <source>
        <dbReference type="ARBA" id="ARBA00022723"/>
    </source>
</evidence>
<evidence type="ECO:0000313" key="8">
    <source>
        <dbReference type="Proteomes" id="UP000663873"/>
    </source>
</evidence>
<dbReference type="SMART" id="SM00558">
    <property type="entry name" value="JmjC"/>
    <property type="match status" value="1"/>
</dbReference>
<keyword evidence="5" id="KW-0804">Transcription</keyword>
<keyword evidence="3" id="KW-0408">Iron</keyword>
<dbReference type="PROSITE" id="PS51184">
    <property type="entry name" value="JMJC"/>
    <property type="match status" value="1"/>
</dbReference>
<evidence type="ECO:0000256" key="5">
    <source>
        <dbReference type="ARBA" id="ARBA00023163"/>
    </source>
</evidence>
<comment type="caution">
    <text evidence="7">The sequence shown here is derived from an EMBL/GenBank/DDBJ whole genome shotgun (WGS) entry which is preliminary data.</text>
</comment>
<proteinExistence type="predicted"/>
<evidence type="ECO:0000256" key="4">
    <source>
        <dbReference type="ARBA" id="ARBA00023015"/>
    </source>
</evidence>
<dbReference type="Gene3D" id="2.60.120.650">
    <property type="entry name" value="Cupin"/>
    <property type="match status" value="1"/>
</dbReference>
<dbReference type="InterPro" id="IPR050690">
    <property type="entry name" value="JHDM1_Histone_Demethylase"/>
</dbReference>
<dbReference type="SUPFAM" id="SSF51197">
    <property type="entry name" value="Clavaminate synthase-like"/>
    <property type="match status" value="1"/>
</dbReference>
<dbReference type="Proteomes" id="UP000663873">
    <property type="component" value="Unassembled WGS sequence"/>
</dbReference>
<keyword evidence="8" id="KW-1185">Reference proteome</keyword>
<evidence type="ECO:0000313" key="7">
    <source>
        <dbReference type="EMBL" id="CAF4722357.1"/>
    </source>
</evidence>
<dbReference type="AlphaFoldDB" id="A0A821JQ08"/>
<keyword evidence="4" id="KW-0805">Transcription regulation</keyword>
<keyword evidence="1" id="KW-0479">Metal-binding</keyword>
<dbReference type="EMBL" id="CAJOBP010036957">
    <property type="protein sequence ID" value="CAF4722357.1"/>
    <property type="molecule type" value="Genomic_DNA"/>
</dbReference>
<feature type="domain" description="JmjC" evidence="6">
    <location>
        <begin position="59"/>
        <end position="200"/>
    </location>
</feature>